<sequence length="189" mass="19965">MAVTSADRGREVRRRLADSAAELIAELGWSGVSTRVLAERAGVTPGLVHYHFPSLQVLLAEAAVGAIQRLADGLGGLLERARTPEDAVDVLLGALSEYSGTDPLSLLITETFLATTRDDDLRTAVSTVITGFRRTLATWLADRGAPTPEATAAVLAAAVDGLMLHRALLPEPTAEVVAPVLRRLVAVRP</sequence>
<dbReference type="Gene3D" id="1.10.357.10">
    <property type="entry name" value="Tetracycline Repressor, domain 2"/>
    <property type="match status" value="1"/>
</dbReference>
<dbReference type="Proteomes" id="UP001589693">
    <property type="component" value="Unassembled WGS sequence"/>
</dbReference>
<name>A0ABV5ZNC1_9PSEU</name>
<dbReference type="Pfam" id="PF00440">
    <property type="entry name" value="TetR_N"/>
    <property type="match status" value="1"/>
</dbReference>
<dbReference type="SUPFAM" id="SSF48498">
    <property type="entry name" value="Tetracyclin repressor-like, C-terminal domain"/>
    <property type="match status" value="1"/>
</dbReference>
<dbReference type="EMBL" id="JBHLZU010000001">
    <property type="protein sequence ID" value="MFB9902365.1"/>
    <property type="molecule type" value="Genomic_DNA"/>
</dbReference>
<organism evidence="4 5">
    <name type="scientific">Allokutzneria oryzae</name>
    <dbReference type="NCBI Taxonomy" id="1378989"/>
    <lineage>
        <taxon>Bacteria</taxon>
        <taxon>Bacillati</taxon>
        <taxon>Actinomycetota</taxon>
        <taxon>Actinomycetes</taxon>
        <taxon>Pseudonocardiales</taxon>
        <taxon>Pseudonocardiaceae</taxon>
        <taxon>Allokutzneria</taxon>
    </lineage>
</organism>
<dbReference type="InterPro" id="IPR009057">
    <property type="entry name" value="Homeodomain-like_sf"/>
</dbReference>
<dbReference type="InterPro" id="IPR036271">
    <property type="entry name" value="Tet_transcr_reg_TetR-rel_C_sf"/>
</dbReference>
<reference evidence="4 5" key="1">
    <citation type="submission" date="2024-09" db="EMBL/GenBank/DDBJ databases">
        <authorList>
            <person name="Sun Q."/>
            <person name="Mori K."/>
        </authorList>
    </citation>
    <scope>NUCLEOTIDE SEQUENCE [LARGE SCALE GENOMIC DNA]</scope>
    <source>
        <strain evidence="4 5">TBRC 7907</strain>
    </source>
</reference>
<evidence type="ECO:0000313" key="5">
    <source>
        <dbReference type="Proteomes" id="UP001589693"/>
    </source>
</evidence>
<accession>A0ABV5ZNC1</accession>
<proteinExistence type="predicted"/>
<evidence type="ECO:0000259" key="3">
    <source>
        <dbReference type="PROSITE" id="PS50977"/>
    </source>
</evidence>
<dbReference type="InterPro" id="IPR001647">
    <property type="entry name" value="HTH_TetR"/>
</dbReference>
<keyword evidence="1 2" id="KW-0238">DNA-binding</keyword>
<dbReference type="RefSeq" id="WP_377849452.1">
    <property type="nucleotide sequence ID" value="NZ_JBHLZU010000001.1"/>
</dbReference>
<keyword evidence="5" id="KW-1185">Reference proteome</keyword>
<evidence type="ECO:0000313" key="4">
    <source>
        <dbReference type="EMBL" id="MFB9902365.1"/>
    </source>
</evidence>
<evidence type="ECO:0000256" key="2">
    <source>
        <dbReference type="PROSITE-ProRule" id="PRU00335"/>
    </source>
</evidence>
<dbReference type="PANTHER" id="PTHR30055:SF226">
    <property type="entry name" value="HTH-TYPE TRANSCRIPTIONAL REGULATOR PKSA"/>
    <property type="match status" value="1"/>
</dbReference>
<dbReference type="Pfam" id="PF17940">
    <property type="entry name" value="TetR_C_31"/>
    <property type="match status" value="1"/>
</dbReference>
<protein>
    <submittedName>
        <fullName evidence="4">TetR/AcrR family transcriptional regulator</fullName>
    </submittedName>
</protein>
<feature type="DNA-binding region" description="H-T-H motif" evidence="2">
    <location>
        <begin position="33"/>
        <end position="52"/>
    </location>
</feature>
<comment type="caution">
    <text evidence="4">The sequence shown here is derived from an EMBL/GenBank/DDBJ whole genome shotgun (WGS) entry which is preliminary data.</text>
</comment>
<dbReference type="InterPro" id="IPR050109">
    <property type="entry name" value="HTH-type_TetR-like_transc_reg"/>
</dbReference>
<dbReference type="PRINTS" id="PR00455">
    <property type="entry name" value="HTHTETR"/>
</dbReference>
<gene>
    <name evidence="4" type="ORF">ACFFQA_00305</name>
</gene>
<evidence type="ECO:0000256" key="1">
    <source>
        <dbReference type="ARBA" id="ARBA00023125"/>
    </source>
</evidence>
<feature type="domain" description="HTH tetR-type" evidence="3">
    <location>
        <begin position="10"/>
        <end position="70"/>
    </location>
</feature>
<dbReference type="SUPFAM" id="SSF46689">
    <property type="entry name" value="Homeodomain-like"/>
    <property type="match status" value="1"/>
</dbReference>
<dbReference type="InterPro" id="IPR041583">
    <property type="entry name" value="TetR_C_31"/>
</dbReference>
<dbReference type="PANTHER" id="PTHR30055">
    <property type="entry name" value="HTH-TYPE TRANSCRIPTIONAL REGULATOR RUTR"/>
    <property type="match status" value="1"/>
</dbReference>
<dbReference type="PROSITE" id="PS50977">
    <property type="entry name" value="HTH_TETR_2"/>
    <property type="match status" value="1"/>
</dbReference>